<dbReference type="EMBL" id="MCFJ01000011">
    <property type="protein sequence ID" value="ORY60938.1"/>
    <property type="molecule type" value="Genomic_DNA"/>
</dbReference>
<organism evidence="2 3">
    <name type="scientific">Pseudomassariella vexata</name>
    <dbReference type="NCBI Taxonomy" id="1141098"/>
    <lineage>
        <taxon>Eukaryota</taxon>
        <taxon>Fungi</taxon>
        <taxon>Dikarya</taxon>
        <taxon>Ascomycota</taxon>
        <taxon>Pezizomycotina</taxon>
        <taxon>Sordariomycetes</taxon>
        <taxon>Xylariomycetidae</taxon>
        <taxon>Amphisphaeriales</taxon>
        <taxon>Pseudomassariaceae</taxon>
        <taxon>Pseudomassariella</taxon>
    </lineage>
</organism>
<dbReference type="AlphaFoldDB" id="A0A1Y2DNS1"/>
<dbReference type="Proteomes" id="UP000193689">
    <property type="component" value="Unassembled WGS sequence"/>
</dbReference>
<dbReference type="RefSeq" id="XP_040713165.1">
    <property type="nucleotide sequence ID" value="XM_040860846.1"/>
</dbReference>
<comment type="caution">
    <text evidence="2">The sequence shown here is derived from an EMBL/GenBank/DDBJ whole genome shotgun (WGS) entry which is preliminary data.</text>
</comment>
<reference evidence="2 3" key="1">
    <citation type="submission" date="2016-07" db="EMBL/GenBank/DDBJ databases">
        <title>Pervasive Adenine N6-methylation of Active Genes in Fungi.</title>
        <authorList>
            <consortium name="DOE Joint Genome Institute"/>
            <person name="Mondo S.J."/>
            <person name="Dannebaum R.O."/>
            <person name="Kuo R.C."/>
            <person name="Labutti K."/>
            <person name="Haridas S."/>
            <person name="Kuo A."/>
            <person name="Salamov A."/>
            <person name="Ahrendt S.R."/>
            <person name="Lipzen A."/>
            <person name="Sullivan W."/>
            <person name="Andreopoulos W.B."/>
            <person name="Clum A."/>
            <person name="Lindquist E."/>
            <person name="Daum C."/>
            <person name="Ramamoorthy G.K."/>
            <person name="Gryganskyi A."/>
            <person name="Culley D."/>
            <person name="Magnuson J.K."/>
            <person name="James T.Y."/>
            <person name="O'Malley M.A."/>
            <person name="Stajich J.E."/>
            <person name="Spatafora J.W."/>
            <person name="Visel A."/>
            <person name="Grigoriev I.V."/>
        </authorList>
    </citation>
    <scope>NUCLEOTIDE SEQUENCE [LARGE SCALE GENOMIC DNA]</scope>
    <source>
        <strain evidence="2 3">CBS 129021</strain>
    </source>
</reference>
<dbReference type="InterPro" id="IPR010730">
    <property type="entry name" value="HET"/>
</dbReference>
<evidence type="ECO:0000259" key="1">
    <source>
        <dbReference type="Pfam" id="PF06985"/>
    </source>
</evidence>
<dbReference type="OrthoDB" id="3789824at2759"/>
<dbReference type="InParanoid" id="A0A1Y2DNS1"/>
<dbReference type="PANTHER" id="PTHR33112:SF16">
    <property type="entry name" value="HETEROKARYON INCOMPATIBILITY DOMAIN-CONTAINING PROTEIN"/>
    <property type="match status" value="1"/>
</dbReference>
<dbReference type="GeneID" id="63777058"/>
<dbReference type="PANTHER" id="PTHR33112">
    <property type="entry name" value="DOMAIN PROTEIN, PUTATIVE-RELATED"/>
    <property type="match status" value="1"/>
</dbReference>
<keyword evidence="3" id="KW-1185">Reference proteome</keyword>
<evidence type="ECO:0000313" key="2">
    <source>
        <dbReference type="EMBL" id="ORY60938.1"/>
    </source>
</evidence>
<gene>
    <name evidence="2" type="ORF">BCR38DRAFT_442952</name>
</gene>
<protein>
    <submittedName>
        <fullName evidence="2">Heterokaryon incompatibility protein-domain-containing protein</fullName>
    </submittedName>
</protein>
<dbReference type="Pfam" id="PF06985">
    <property type="entry name" value="HET"/>
    <property type="match status" value="1"/>
</dbReference>
<accession>A0A1Y2DNS1</accession>
<dbReference type="STRING" id="1141098.A0A1Y2DNS1"/>
<feature type="domain" description="Heterokaryon incompatibility" evidence="1">
    <location>
        <begin position="93"/>
        <end position="246"/>
    </location>
</feature>
<proteinExistence type="predicted"/>
<name>A0A1Y2DNS1_9PEZI</name>
<evidence type="ECO:0000313" key="3">
    <source>
        <dbReference type="Proteomes" id="UP000193689"/>
    </source>
</evidence>
<sequence>MANKTPLGSIAEGSGVVGLSAADIGIQDDPLCAYNISRILQWTDVCEEHHDVCNHPLPGQQIRCLAPKRLVYVGLTGQSHVRLITLDGTSCKYVALSYCWGRKHTGMITTDDSLGQMQDGVELALFSRTIQDAVTVVRALHVQYLWVNALCIIQQQPGGEDWKEESQKMGQIYGDAYLTIAATSASDSVDGFLHRPNGGVAVDFKSRRDASGQGKIYFEENIHIFEAFAEGVENSPLLKRDWVKQERILSRRTIDFSARQIYWSCRMSRISEAGERDDEGGIEAASLMHSMRLWDIIPRLHGNQRAKMEGLFFKAWGNLIGIATILGNVVGCRYFAGVWERNLADGLIWEPLDYPVILTGQQFSSYLVLGFCSGRNFSRWSRTRNCANTFPRHGHRTRLTSLRTSSPMQGRC</sequence>